<gene>
    <name evidence="1" type="ORF">SHEWBE_3211</name>
</gene>
<accession>A0A330M6Z8</accession>
<evidence type="ECO:0000313" key="2">
    <source>
        <dbReference type="Proteomes" id="UP000250123"/>
    </source>
</evidence>
<dbReference type="AlphaFoldDB" id="A0A330M6Z8"/>
<evidence type="ECO:0000313" key="1">
    <source>
        <dbReference type="EMBL" id="SQH77174.1"/>
    </source>
</evidence>
<dbReference type="KEGG" id="sbk:SHEWBE_3211"/>
<reference evidence="2" key="1">
    <citation type="submission" date="2018-06" db="EMBL/GenBank/DDBJ databases">
        <authorList>
            <person name="Cea G.-C."/>
            <person name="William W."/>
        </authorList>
    </citation>
    <scope>NUCLEOTIDE SEQUENCE [LARGE SCALE GENOMIC DNA]</scope>
    <source>
        <strain evidence="2">DB21MT-2</strain>
    </source>
</reference>
<name>A0A330M6Z8_9GAMM</name>
<dbReference type="EMBL" id="LS483452">
    <property type="protein sequence ID" value="SQH77174.1"/>
    <property type="molecule type" value="Genomic_DNA"/>
</dbReference>
<organism evidence="1 2">
    <name type="scientific">Shewanella benthica</name>
    <dbReference type="NCBI Taxonomy" id="43661"/>
    <lineage>
        <taxon>Bacteria</taxon>
        <taxon>Pseudomonadati</taxon>
        <taxon>Pseudomonadota</taxon>
        <taxon>Gammaproteobacteria</taxon>
        <taxon>Alteromonadales</taxon>
        <taxon>Shewanellaceae</taxon>
        <taxon>Shewanella</taxon>
    </lineage>
</organism>
<proteinExistence type="predicted"/>
<dbReference type="Proteomes" id="UP000250123">
    <property type="component" value="Chromosome SHEWBE"/>
</dbReference>
<sequence>MLSRFVIILSAAFKRLFYACHRVILINNISCTDKIVNWYKILISSLL</sequence>
<protein>
    <submittedName>
        <fullName evidence="1">Uncharacterized protein</fullName>
    </submittedName>
</protein>